<dbReference type="EMBL" id="VHJB01000064">
    <property type="protein sequence ID" value="TPV36257.1"/>
    <property type="molecule type" value="Genomic_DNA"/>
</dbReference>
<dbReference type="PANTHER" id="PTHR46323:SF2">
    <property type="entry name" value="BETA-GALACTOSIDASE"/>
    <property type="match status" value="1"/>
</dbReference>
<feature type="domain" description="Beta galactosidase small chain/" evidence="6">
    <location>
        <begin position="173"/>
        <end position="446"/>
    </location>
</feature>
<evidence type="ECO:0000313" key="7">
    <source>
        <dbReference type="EMBL" id="TPV36257.1"/>
    </source>
</evidence>
<dbReference type="Gene3D" id="3.20.20.80">
    <property type="entry name" value="Glycosidases"/>
    <property type="match status" value="1"/>
</dbReference>
<organism evidence="7 8">
    <name type="scientific">Pantoea eucalypti</name>
    <dbReference type="NCBI Taxonomy" id="470933"/>
    <lineage>
        <taxon>Bacteria</taxon>
        <taxon>Pseudomonadati</taxon>
        <taxon>Pseudomonadota</taxon>
        <taxon>Gammaproteobacteria</taxon>
        <taxon>Enterobacterales</taxon>
        <taxon>Erwiniaceae</taxon>
        <taxon>Pantoea</taxon>
    </lineage>
</organism>
<dbReference type="InterPro" id="IPR013783">
    <property type="entry name" value="Ig-like_fold"/>
</dbReference>
<protein>
    <recommendedName>
        <fullName evidence="2">beta-galactosidase</fullName>
        <ecNumber evidence="2">3.2.1.23</ecNumber>
    </recommendedName>
</protein>
<proteinExistence type="predicted"/>
<comment type="caution">
    <text evidence="7">The sequence shown here is derived from an EMBL/GenBank/DDBJ whole genome shotgun (WGS) entry which is preliminary data.</text>
</comment>
<evidence type="ECO:0000256" key="1">
    <source>
        <dbReference type="ARBA" id="ARBA00001412"/>
    </source>
</evidence>
<dbReference type="SUPFAM" id="SSF49303">
    <property type="entry name" value="beta-Galactosidase/glucuronidase domain"/>
    <property type="match status" value="1"/>
</dbReference>
<name>A0ABY2ZJ95_9GAMM</name>
<dbReference type="SMART" id="SM01038">
    <property type="entry name" value="Bgal_small_N"/>
    <property type="match status" value="1"/>
</dbReference>
<dbReference type="Gene3D" id="2.60.40.10">
    <property type="entry name" value="Immunoglobulins"/>
    <property type="match status" value="1"/>
</dbReference>
<evidence type="ECO:0000256" key="4">
    <source>
        <dbReference type="ARBA" id="ARBA00023295"/>
    </source>
</evidence>
<dbReference type="SUPFAM" id="SSF51445">
    <property type="entry name" value="(Trans)glycosidases"/>
    <property type="match status" value="1"/>
</dbReference>
<dbReference type="RefSeq" id="WP_140916024.1">
    <property type="nucleotide sequence ID" value="NZ_VHJB01000064.1"/>
</dbReference>
<evidence type="ECO:0000256" key="5">
    <source>
        <dbReference type="SAM" id="MobiDB-lite"/>
    </source>
</evidence>
<gene>
    <name evidence="7" type="ORF">FJW02_11685</name>
</gene>
<dbReference type="Gene3D" id="2.70.98.10">
    <property type="match status" value="1"/>
</dbReference>
<evidence type="ECO:0000256" key="2">
    <source>
        <dbReference type="ARBA" id="ARBA00012756"/>
    </source>
</evidence>
<feature type="non-terminal residue" evidence="7">
    <location>
        <position position="1"/>
    </location>
</feature>
<dbReference type="InterPro" id="IPR050347">
    <property type="entry name" value="Bact_Beta-galactosidase"/>
</dbReference>
<dbReference type="InterPro" id="IPR036156">
    <property type="entry name" value="Beta-gal/glucu_dom_sf"/>
</dbReference>
<accession>A0ABY2ZJ95</accession>
<dbReference type="InterPro" id="IPR017853">
    <property type="entry name" value="GH"/>
</dbReference>
<reference evidence="7 8" key="1">
    <citation type="submission" date="2019-06" db="EMBL/GenBank/DDBJ databases">
        <title>Taxogenomics and systematics of the genus Pantoea.</title>
        <authorList>
            <person name="Tambong J.T."/>
        </authorList>
    </citation>
    <scope>NUCLEOTIDE SEQUENCE [LARGE SCALE GENOMIC DNA]</scope>
    <source>
        <strain evidence="7 8">LMG 24197</strain>
    </source>
</reference>
<dbReference type="InterPro" id="IPR006103">
    <property type="entry name" value="Glyco_hydro_2_cat"/>
</dbReference>
<evidence type="ECO:0000313" key="8">
    <source>
        <dbReference type="Proteomes" id="UP000315469"/>
    </source>
</evidence>
<dbReference type="SUPFAM" id="SSF74650">
    <property type="entry name" value="Galactose mutarotase-like"/>
    <property type="match status" value="1"/>
</dbReference>
<dbReference type="InterPro" id="IPR004199">
    <property type="entry name" value="B-gal_small/dom_5"/>
</dbReference>
<feature type="region of interest" description="Disordered" evidence="5">
    <location>
        <begin position="444"/>
        <end position="465"/>
    </location>
</feature>
<keyword evidence="4" id="KW-0326">Glycosidase</keyword>
<dbReference type="Proteomes" id="UP000315469">
    <property type="component" value="Unassembled WGS sequence"/>
</dbReference>
<dbReference type="Pfam" id="PF16353">
    <property type="entry name" value="LacZ_4"/>
    <property type="match status" value="1"/>
</dbReference>
<keyword evidence="8" id="KW-1185">Reference proteome</keyword>
<comment type="catalytic activity">
    <reaction evidence="1">
        <text>Hydrolysis of terminal non-reducing beta-D-galactose residues in beta-D-galactosides.</text>
        <dbReference type="EC" id="3.2.1.23"/>
    </reaction>
</comment>
<dbReference type="EC" id="3.2.1.23" evidence="2"/>
<dbReference type="Pfam" id="PF02836">
    <property type="entry name" value="Glyco_hydro_2_C"/>
    <property type="match status" value="1"/>
</dbReference>
<sequence length="465" mass="52325">RHDEQGNSWQAYGGDFGDKPNDRQFCMNGLVFADRTPHPALYEAQRAQQFYQFTVDPRDPLSVTISSDYLFRHSDNEVLRWSIEQEGEVVTEGEIVLDITAQGQQRITLPTPPALYGECWLNVAIHQINATPWSVAGWRVAWHQWTLPSALAIPVQPEAAEAPVLHNDASDIVVTHQQQRWHFSRHSGELTQWFVNEEPTLLSPLQDCFIRAPLDNDIGTSEAERVDPDAWVERWKTAGYDQMSSSLVSITANTLSQAVQIETLHGWLANGELAFISRKRYVINAQGELQLQLSVEQSRGLPPPARIGLRCELAHIPQQVSWLGLGPHENYPDRQLAAQFSRWQLPLDQLSTPYVFPSENGQRGGTRQLDSGSWQVSGDFAFSLSRFSLEQLRETSHRHLLRPETGCWLHLDAFHMGVGGDDSWSPSVSPEFLLTQQRWQAELTISQPGAARSSDAGKNASETAH</sequence>
<keyword evidence="3" id="KW-0378">Hydrolase</keyword>
<dbReference type="InterPro" id="IPR011013">
    <property type="entry name" value="Gal_mutarotase_sf_dom"/>
</dbReference>
<dbReference type="Pfam" id="PF02929">
    <property type="entry name" value="Bgal_small_N"/>
    <property type="match status" value="1"/>
</dbReference>
<dbReference type="PANTHER" id="PTHR46323">
    <property type="entry name" value="BETA-GALACTOSIDASE"/>
    <property type="match status" value="1"/>
</dbReference>
<dbReference type="InterPro" id="IPR014718">
    <property type="entry name" value="GH-type_carb-bd"/>
</dbReference>
<evidence type="ECO:0000259" key="6">
    <source>
        <dbReference type="SMART" id="SM01038"/>
    </source>
</evidence>
<evidence type="ECO:0000256" key="3">
    <source>
        <dbReference type="ARBA" id="ARBA00022801"/>
    </source>
</evidence>
<dbReference type="InterPro" id="IPR032312">
    <property type="entry name" value="LacZ_4"/>
</dbReference>